<sequence length="79" mass="8578">SEGAREAARKWEWQPGNCSAVDVLLTTVPVAMEDACFITQQRWSASVVQDGAVGNNSAMSCRLRMVLGLISAPFHLTLQ</sequence>
<comment type="caution">
    <text evidence="1">The sequence shown here is derived from an EMBL/GenBank/DDBJ whole genome shotgun (WGS) entry which is preliminary data.</text>
</comment>
<reference evidence="1 2" key="1">
    <citation type="journal article" date="2015" name="Genome Biol. Evol.">
        <title>Comparative Genomics of a Bacterivorous Green Alga Reveals Evolutionary Causalities and Consequences of Phago-Mixotrophic Mode of Nutrition.</title>
        <authorList>
            <person name="Burns J.A."/>
            <person name="Paasch A."/>
            <person name="Narechania A."/>
            <person name="Kim E."/>
        </authorList>
    </citation>
    <scope>NUCLEOTIDE SEQUENCE [LARGE SCALE GENOMIC DNA]</scope>
    <source>
        <strain evidence="1 2">PLY_AMNH</strain>
    </source>
</reference>
<dbReference type="Proteomes" id="UP001190700">
    <property type="component" value="Unassembled WGS sequence"/>
</dbReference>
<evidence type="ECO:0000313" key="2">
    <source>
        <dbReference type="Proteomes" id="UP001190700"/>
    </source>
</evidence>
<feature type="non-terminal residue" evidence="1">
    <location>
        <position position="1"/>
    </location>
</feature>
<protein>
    <submittedName>
        <fullName evidence="1">Uncharacterized protein</fullName>
    </submittedName>
</protein>
<gene>
    <name evidence="1" type="ORF">CYMTET_44274</name>
</gene>
<dbReference type="AlphaFoldDB" id="A0AAE0C0J7"/>
<keyword evidence="2" id="KW-1185">Reference proteome</keyword>
<organism evidence="1 2">
    <name type="scientific">Cymbomonas tetramitiformis</name>
    <dbReference type="NCBI Taxonomy" id="36881"/>
    <lineage>
        <taxon>Eukaryota</taxon>
        <taxon>Viridiplantae</taxon>
        <taxon>Chlorophyta</taxon>
        <taxon>Pyramimonadophyceae</taxon>
        <taxon>Pyramimonadales</taxon>
        <taxon>Pyramimonadaceae</taxon>
        <taxon>Cymbomonas</taxon>
    </lineage>
</organism>
<proteinExistence type="predicted"/>
<accession>A0AAE0C0J7</accession>
<name>A0AAE0C0J7_9CHLO</name>
<dbReference type="EMBL" id="LGRX02030085">
    <property type="protein sequence ID" value="KAK3246178.1"/>
    <property type="molecule type" value="Genomic_DNA"/>
</dbReference>
<evidence type="ECO:0000313" key="1">
    <source>
        <dbReference type="EMBL" id="KAK3246178.1"/>
    </source>
</evidence>